<dbReference type="SUPFAM" id="SSF117281">
    <property type="entry name" value="Kelch motif"/>
    <property type="match status" value="1"/>
</dbReference>
<accession>A0AAU9J7K6</accession>
<dbReference type="Proteomes" id="UP001162131">
    <property type="component" value="Unassembled WGS sequence"/>
</dbReference>
<keyword evidence="3" id="KW-1185">Reference proteome</keyword>
<evidence type="ECO:0000313" key="2">
    <source>
        <dbReference type="EMBL" id="CAG9320252.1"/>
    </source>
</evidence>
<sequence>MSFTKIDLERKLKEASGFKEKMQNEFSENSRCSTWTRRKWQELEKRKIIYQNELQKIRNLSINDCELEALINENTEIKAKYDNFNEKINEISNDLELFIQEISFESRFLYRSERNPYGSQILVIDIVKHQRTVKIVNSEPLIDEGTTIVNLPNYELFCYSNWRHKPWGISGASLIVDLISFTIKKILPPGLPIRYSGGVYWNNSIYIFGGYDGSKIKSIAKRFDLVQNRWYHICDLPKESDYTSCIVFNRKILISGLSHTDIYEYDEVIDEYSEIHVKALKWRKERQLILGNSRAYIIQFPWSIFESRVNDQYHWRYIGEIKIQPYIFNQEKVHKNAIFVNFKTSKCSYFLKFDFFNKTIEEIKISDLTFILNKK</sequence>
<evidence type="ECO:0008006" key="4">
    <source>
        <dbReference type="Google" id="ProtNLM"/>
    </source>
</evidence>
<name>A0AAU9J7K6_9CILI</name>
<comment type="caution">
    <text evidence="2">The sequence shown here is derived from an EMBL/GenBank/DDBJ whole genome shotgun (WGS) entry which is preliminary data.</text>
</comment>
<evidence type="ECO:0000256" key="1">
    <source>
        <dbReference type="SAM" id="Coils"/>
    </source>
</evidence>
<keyword evidence="1" id="KW-0175">Coiled coil</keyword>
<dbReference type="InterPro" id="IPR015915">
    <property type="entry name" value="Kelch-typ_b-propeller"/>
</dbReference>
<proteinExistence type="predicted"/>
<dbReference type="AlphaFoldDB" id="A0AAU9J7K6"/>
<evidence type="ECO:0000313" key="3">
    <source>
        <dbReference type="Proteomes" id="UP001162131"/>
    </source>
</evidence>
<reference evidence="2" key="1">
    <citation type="submission" date="2021-09" db="EMBL/GenBank/DDBJ databases">
        <authorList>
            <consortium name="AG Swart"/>
            <person name="Singh M."/>
            <person name="Singh A."/>
            <person name="Seah K."/>
            <person name="Emmerich C."/>
        </authorList>
    </citation>
    <scope>NUCLEOTIDE SEQUENCE</scope>
    <source>
        <strain evidence="2">ATCC30299</strain>
    </source>
</reference>
<organism evidence="2 3">
    <name type="scientific">Blepharisma stoltei</name>
    <dbReference type="NCBI Taxonomy" id="1481888"/>
    <lineage>
        <taxon>Eukaryota</taxon>
        <taxon>Sar</taxon>
        <taxon>Alveolata</taxon>
        <taxon>Ciliophora</taxon>
        <taxon>Postciliodesmatophora</taxon>
        <taxon>Heterotrichea</taxon>
        <taxon>Heterotrichida</taxon>
        <taxon>Blepharismidae</taxon>
        <taxon>Blepharisma</taxon>
    </lineage>
</organism>
<feature type="coiled-coil region" evidence="1">
    <location>
        <begin position="5"/>
        <end position="101"/>
    </location>
</feature>
<gene>
    <name evidence="2" type="ORF">BSTOLATCC_MIC26174</name>
</gene>
<dbReference type="Gene3D" id="2.120.10.80">
    <property type="entry name" value="Kelch-type beta propeller"/>
    <property type="match status" value="1"/>
</dbReference>
<dbReference type="EMBL" id="CAJZBQ010000025">
    <property type="protein sequence ID" value="CAG9320252.1"/>
    <property type="molecule type" value="Genomic_DNA"/>
</dbReference>
<protein>
    <recommendedName>
        <fullName evidence="4">Kelch motif family protein</fullName>
    </recommendedName>
</protein>
<dbReference type="Pfam" id="PF01344">
    <property type="entry name" value="Kelch_1"/>
    <property type="match status" value="1"/>
</dbReference>
<dbReference type="InterPro" id="IPR006652">
    <property type="entry name" value="Kelch_1"/>
</dbReference>